<organism evidence="6 7">
    <name type="scientific">Gaiella occulta</name>
    <dbReference type="NCBI Taxonomy" id="1002870"/>
    <lineage>
        <taxon>Bacteria</taxon>
        <taxon>Bacillati</taxon>
        <taxon>Actinomycetota</taxon>
        <taxon>Thermoleophilia</taxon>
        <taxon>Gaiellales</taxon>
        <taxon>Gaiellaceae</taxon>
        <taxon>Gaiella</taxon>
    </lineage>
</organism>
<name>A0A7M2YW93_9ACTN</name>
<dbReference type="GO" id="GO:0009403">
    <property type="term" value="P:toxin biosynthetic process"/>
    <property type="evidence" value="ECO:0007669"/>
    <property type="project" value="InterPro"/>
</dbReference>
<dbReference type="InterPro" id="IPR009003">
    <property type="entry name" value="Peptidase_S1_PA"/>
</dbReference>
<dbReference type="InterPro" id="IPR047680">
    <property type="entry name" value="MarP-like"/>
</dbReference>
<dbReference type="AlphaFoldDB" id="A0A7M2YW93"/>
<dbReference type="PRINTS" id="PR00834">
    <property type="entry name" value="PROTEASES2C"/>
</dbReference>
<dbReference type="InterPro" id="IPR003825">
    <property type="entry name" value="Colicin-V_CvpA"/>
</dbReference>
<keyword evidence="4 5" id="KW-0472">Membrane</keyword>
<comment type="caution">
    <text evidence="6">The sequence shown here is derived from an EMBL/GenBank/DDBJ whole genome shotgun (WGS) entry which is preliminary data.</text>
</comment>
<accession>A0A7M2YW93</accession>
<feature type="transmembrane region" description="Helical" evidence="5">
    <location>
        <begin position="99"/>
        <end position="123"/>
    </location>
</feature>
<keyword evidence="7" id="KW-1185">Reference proteome</keyword>
<dbReference type="Gene3D" id="2.40.10.10">
    <property type="entry name" value="Trypsin-like serine proteases"/>
    <property type="match status" value="2"/>
</dbReference>
<evidence type="ECO:0000313" key="7">
    <source>
        <dbReference type="Proteomes" id="UP000254134"/>
    </source>
</evidence>
<dbReference type="GO" id="GO:0004252">
    <property type="term" value="F:serine-type endopeptidase activity"/>
    <property type="evidence" value="ECO:0007669"/>
    <property type="project" value="InterPro"/>
</dbReference>
<dbReference type="Pfam" id="PF02674">
    <property type="entry name" value="Colicin_V"/>
    <property type="match status" value="1"/>
</dbReference>
<sequence length="379" mass="38148">MYTVDLIALAIVALSALAGLRRGLVTGVLSLAGLAGGAVIGARVGSDVLGAERSRWLPLAALAGAVLLAAVGQSVGVMLGRHLRRGLLVIPPLRVFDSVGGSMLGAVTGLAVCWVAGAVLLYVPGQTELRRYAQESRILSTLNRELPPARLLDTLARVDPFAALAGPDAGVGPPDPAVLGSAGVNGAALSVVRVVGDACGLGIEGSGWVAAAETVVTNAHVVAGVDRPRVDRNGGGTVLPARVVFFDRTNDVAVLRVPGLRARPLPLGAAAAGAAAGMLGYPSNGPYTETPVRVGKIVPIVGRDAYGRFPTSRVVTTIRGTIRSGNSGGPVVDAAGKVVTMVFARRVGADGGYGVPAAFVGAALAKAGDTPLHTACVER</sequence>
<dbReference type="InterPro" id="IPR043504">
    <property type="entry name" value="Peptidase_S1_PA_chymotrypsin"/>
</dbReference>
<proteinExistence type="predicted"/>
<evidence type="ECO:0000256" key="4">
    <source>
        <dbReference type="ARBA" id="ARBA00023136"/>
    </source>
</evidence>
<feature type="transmembrane region" description="Helical" evidence="5">
    <location>
        <begin position="57"/>
        <end position="79"/>
    </location>
</feature>
<evidence type="ECO:0000256" key="2">
    <source>
        <dbReference type="ARBA" id="ARBA00022692"/>
    </source>
</evidence>
<evidence type="ECO:0000256" key="5">
    <source>
        <dbReference type="SAM" id="Phobius"/>
    </source>
</evidence>
<dbReference type="EMBL" id="QQZY01000004">
    <property type="protein sequence ID" value="RDI74412.1"/>
    <property type="molecule type" value="Genomic_DNA"/>
</dbReference>
<comment type="subcellular location">
    <subcellularLocation>
        <location evidence="1">Membrane</location>
        <topology evidence="1">Multi-pass membrane protein</topology>
    </subcellularLocation>
</comment>
<gene>
    <name evidence="6" type="ORF">Gocc_1988</name>
</gene>
<dbReference type="GO" id="GO:0006508">
    <property type="term" value="P:proteolysis"/>
    <property type="evidence" value="ECO:0007669"/>
    <property type="project" value="InterPro"/>
</dbReference>
<keyword evidence="2 5" id="KW-0812">Transmembrane</keyword>
<evidence type="ECO:0000313" key="6">
    <source>
        <dbReference type="EMBL" id="RDI74412.1"/>
    </source>
</evidence>
<dbReference type="SUPFAM" id="SSF50494">
    <property type="entry name" value="Trypsin-like serine proteases"/>
    <property type="match status" value="1"/>
</dbReference>
<reference evidence="7" key="2">
    <citation type="journal article" date="2019" name="MicrobiologyOpen">
        <title>High-quality draft genome sequence of Gaiella occulta isolated from a 150 meter deep mineral water borehole and comparison with the genome sequences of other deep-branching lineages of the phylum Actinobacteria.</title>
        <authorList>
            <person name="Severino R."/>
            <person name="Froufe H.J.C."/>
            <person name="Barroso C."/>
            <person name="Albuquerque L."/>
            <person name="Lobo-da-Cunha A."/>
            <person name="da Costa M.S."/>
            <person name="Egas C."/>
        </authorList>
    </citation>
    <scope>NUCLEOTIDE SEQUENCE [LARGE SCALE GENOMIC DNA]</scope>
    <source>
        <strain evidence="7">F2-233</strain>
    </source>
</reference>
<dbReference type="PANTHER" id="PTHR43019:SF23">
    <property type="entry name" value="PROTEASE DO-LIKE 5, CHLOROPLASTIC"/>
    <property type="match status" value="1"/>
</dbReference>
<dbReference type="Proteomes" id="UP000254134">
    <property type="component" value="Unassembled WGS sequence"/>
</dbReference>
<dbReference type="GO" id="GO:0016020">
    <property type="term" value="C:membrane"/>
    <property type="evidence" value="ECO:0007669"/>
    <property type="project" value="UniProtKB-SubCell"/>
</dbReference>
<feature type="transmembrane region" description="Helical" evidence="5">
    <location>
        <begin position="28"/>
        <end position="45"/>
    </location>
</feature>
<protein>
    <submittedName>
        <fullName evidence="6">Colicin V production protein</fullName>
    </submittedName>
</protein>
<dbReference type="NCBIfam" id="NF033740">
    <property type="entry name" value="MarP_fam_protase"/>
    <property type="match status" value="1"/>
</dbReference>
<evidence type="ECO:0000256" key="1">
    <source>
        <dbReference type="ARBA" id="ARBA00004141"/>
    </source>
</evidence>
<dbReference type="InterPro" id="IPR001940">
    <property type="entry name" value="Peptidase_S1C"/>
</dbReference>
<dbReference type="RefSeq" id="WP_114796405.1">
    <property type="nucleotide sequence ID" value="NZ_QQZY01000004.1"/>
</dbReference>
<reference evidence="6 7" key="1">
    <citation type="submission" date="2018-07" db="EMBL/GenBank/DDBJ databases">
        <title>High-quality-draft genome sequence of Gaiella occulta.</title>
        <authorList>
            <person name="Severino R."/>
            <person name="Froufe H.J.C."/>
            <person name="Rainey F.A."/>
            <person name="Barroso C."/>
            <person name="Albuquerque L."/>
            <person name="Lobo-Da-Cunha A."/>
            <person name="Da Costa M.S."/>
            <person name="Egas C."/>
        </authorList>
    </citation>
    <scope>NUCLEOTIDE SEQUENCE [LARGE SCALE GENOMIC DNA]</scope>
    <source>
        <strain evidence="6 7">F2-233</strain>
    </source>
</reference>
<keyword evidence="3 5" id="KW-1133">Transmembrane helix</keyword>
<evidence type="ECO:0000256" key="3">
    <source>
        <dbReference type="ARBA" id="ARBA00022989"/>
    </source>
</evidence>
<dbReference type="Pfam" id="PF13365">
    <property type="entry name" value="Trypsin_2"/>
    <property type="match status" value="1"/>
</dbReference>
<dbReference type="PANTHER" id="PTHR43019">
    <property type="entry name" value="SERINE ENDOPROTEASE DEGS"/>
    <property type="match status" value="1"/>
</dbReference>